<dbReference type="SUPFAM" id="SSF82171">
    <property type="entry name" value="DPP6 N-terminal domain-like"/>
    <property type="match status" value="1"/>
</dbReference>
<dbReference type="PANTHER" id="PTHR42776:SF4">
    <property type="entry name" value="ACYLAMINO-ACID-RELEASING ENZYME"/>
    <property type="match status" value="1"/>
</dbReference>
<evidence type="ECO:0000259" key="9">
    <source>
        <dbReference type="Pfam" id="PF19283"/>
    </source>
</evidence>
<comment type="catalytic activity">
    <reaction evidence="1">
        <text>Cleavage of an N-acetyl or N-formyl amino acid from the N-terminus of a polypeptide.</text>
        <dbReference type="EC" id="3.4.19.1"/>
    </reaction>
</comment>
<reference evidence="10" key="2">
    <citation type="journal article" date="2023" name="Science">
        <title>Genomic signatures of disease resistance in endangered staghorn corals.</title>
        <authorList>
            <person name="Vollmer S.V."/>
            <person name="Selwyn J.D."/>
            <person name="Despard B.A."/>
            <person name="Roesel C.L."/>
        </authorList>
    </citation>
    <scope>NUCLEOTIDE SEQUENCE</scope>
    <source>
        <strain evidence="10">K2</strain>
    </source>
</reference>
<dbReference type="PANTHER" id="PTHR42776">
    <property type="entry name" value="SERINE PEPTIDASE S9 FAMILY MEMBER"/>
    <property type="match status" value="1"/>
</dbReference>
<comment type="subunit">
    <text evidence="4">Homotetramer.</text>
</comment>
<dbReference type="InterPro" id="IPR029058">
    <property type="entry name" value="AB_hydrolase_fold"/>
</dbReference>
<dbReference type="Gene3D" id="3.40.50.1820">
    <property type="entry name" value="alpha/beta hydrolase"/>
    <property type="match status" value="2"/>
</dbReference>
<name>A0AAD9PYD7_ACRCE</name>
<comment type="similarity">
    <text evidence="3">Belongs to the peptidase S9C family.</text>
</comment>
<keyword evidence="11" id="KW-1185">Reference proteome</keyword>
<organism evidence="10 11">
    <name type="scientific">Acropora cervicornis</name>
    <name type="common">Staghorn coral</name>
    <dbReference type="NCBI Taxonomy" id="6130"/>
    <lineage>
        <taxon>Eukaryota</taxon>
        <taxon>Metazoa</taxon>
        <taxon>Cnidaria</taxon>
        <taxon>Anthozoa</taxon>
        <taxon>Hexacorallia</taxon>
        <taxon>Scleractinia</taxon>
        <taxon>Astrocoeniina</taxon>
        <taxon>Acroporidae</taxon>
        <taxon>Acropora</taxon>
    </lineage>
</organism>
<dbReference type="Pfam" id="PF19283">
    <property type="entry name" value="APEH_N"/>
    <property type="match status" value="3"/>
</dbReference>
<evidence type="ECO:0000256" key="5">
    <source>
        <dbReference type="ARBA" id="ARBA00012917"/>
    </source>
</evidence>
<evidence type="ECO:0000256" key="4">
    <source>
        <dbReference type="ARBA" id="ARBA00011881"/>
    </source>
</evidence>
<comment type="caution">
    <text evidence="10">The sequence shown here is derived from an EMBL/GenBank/DDBJ whole genome shotgun (WGS) entry which is preliminary data.</text>
</comment>
<dbReference type="Proteomes" id="UP001249851">
    <property type="component" value="Unassembled WGS sequence"/>
</dbReference>
<dbReference type="InterPro" id="IPR001375">
    <property type="entry name" value="Peptidase_S9_cat"/>
</dbReference>
<comment type="subcellular location">
    <subcellularLocation>
        <location evidence="2">Cytoplasm</location>
    </subcellularLocation>
</comment>
<proteinExistence type="inferred from homology"/>
<dbReference type="GO" id="GO:0005737">
    <property type="term" value="C:cytoplasm"/>
    <property type="evidence" value="ECO:0007669"/>
    <property type="project" value="UniProtKB-SubCell"/>
</dbReference>
<evidence type="ECO:0000313" key="10">
    <source>
        <dbReference type="EMBL" id="KAK2550945.1"/>
    </source>
</evidence>
<evidence type="ECO:0000256" key="1">
    <source>
        <dbReference type="ARBA" id="ARBA00000721"/>
    </source>
</evidence>
<dbReference type="InterPro" id="IPR002471">
    <property type="entry name" value="Pept_S9_AS"/>
</dbReference>
<keyword evidence="6" id="KW-0963">Cytoplasm</keyword>
<evidence type="ECO:0000256" key="2">
    <source>
        <dbReference type="ARBA" id="ARBA00004496"/>
    </source>
</evidence>
<evidence type="ECO:0000256" key="6">
    <source>
        <dbReference type="ARBA" id="ARBA00022490"/>
    </source>
</evidence>
<reference evidence="10" key="1">
    <citation type="journal article" date="2023" name="G3 (Bethesda)">
        <title>Whole genome assembly and annotation of the endangered Caribbean coral Acropora cervicornis.</title>
        <authorList>
            <person name="Selwyn J.D."/>
            <person name="Vollmer S.V."/>
        </authorList>
    </citation>
    <scope>NUCLEOTIDE SEQUENCE</scope>
    <source>
        <strain evidence="10">K2</strain>
    </source>
</reference>
<dbReference type="Pfam" id="PF00326">
    <property type="entry name" value="Peptidase_S9"/>
    <property type="match status" value="2"/>
</dbReference>
<feature type="domain" description="Peptidase S9 prolyl oligopeptidase catalytic" evidence="8">
    <location>
        <begin position="430"/>
        <end position="556"/>
    </location>
</feature>
<dbReference type="GO" id="GO:0008242">
    <property type="term" value="F:omega peptidase activity"/>
    <property type="evidence" value="ECO:0007669"/>
    <property type="project" value="UniProtKB-EC"/>
</dbReference>
<protein>
    <recommendedName>
        <fullName evidence="5">acylaminoacyl-peptidase</fullName>
        <ecNumber evidence="5">3.4.19.1</ecNumber>
    </recommendedName>
</protein>
<feature type="domain" description="Acylamino-acid-releasing enzyme N-terminal" evidence="9">
    <location>
        <begin position="1185"/>
        <end position="1396"/>
    </location>
</feature>
<feature type="domain" description="Peptidase S9 prolyl oligopeptidase catalytic" evidence="8">
    <location>
        <begin position="1005"/>
        <end position="1108"/>
    </location>
</feature>
<dbReference type="GO" id="GO:0006508">
    <property type="term" value="P:proteolysis"/>
    <property type="evidence" value="ECO:0007669"/>
    <property type="project" value="InterPro"/>
</dbReference>
<dbReference type="InterPro" id="IPR045550">
    <property type="entry name" value="AARE_N"/>
</dbReference>
<accession>A0AAD9PYD7</accession>
<dbReference type="GO" id="GO:0004252">
    <property type="term" value="F:serine-type endopeptidase activity"/>
    <property type="evidence" value="ECO:0007669"/>
    <property type="project" value="InterPro"/>
</dbReference>
<dbReference type="PROSITE" id="PS00708">
    <property type="entry name" value="PRO_ENDOPEP_SER"/>
    <property type="match status" value="2"/>
</dbReference>
<dbReference type="EC" id="3.4.19.1" evidence="5"/>
<evidence type="ECO:0000259" key="8">
    <source>
        <dbReference type="Pfam" id="PF00326"/>
    </source>
</evidence>
<gene>
    <name evidence="10" type="ORF">P5673_028327</name>
</gene>
<evidence type="ECO:0000256" key="7">
    <source>
        <dbReference type="ARBA" id="ARBA00022801"/>
    </source>
</evidence>
<dbReference type="EMBL" id="JARQWQ010000104">
    <property type="protein sequence ID" value="KAK2550945.1"/>
    <property type="molecule type" value="Genomic_DNA"/>
</dbReference>
<feature type="domain" description="Acylamino-acid-releasing enzyme N-terminal" evidence="9">
    <location>
        <begin position="607"/>
        <end position="818"/>
    </location>
</feature>
<evidence type="ECO:0000313" key="11">
    <source>
        <dbReference type="Proteomes" id="UP001249851"/>
    </source>
</evidence>
<feature type="domain" description="Acylamino-acid-releasing enzyme N-terminal" evidence="9">
    <location>
        <begin position="163"/>
        <end position="239"/>
    </location>
</feature>
<keyword evidence="7" id="KW-0378">Hydrolase</keyword>
<evidence type="ECO:0000256" key="3">
    <source>
        <dbReference type="ARBA" id="ARBA00010040"/>
    </source>
</evidence>
<dbReference type="SUPFAM" id="SSF53474">
    <property type="entry name" value="alpha/beta-Hydrolases"/>
    <property type="match status" value="2"/>
</dbReference>
<sequence length="1397" mass="155918">MAADGSVEEFVNKAVECYRDFSKAGSLMLGKVAVINQGSNSGTAELNVTSLWSQRDLDRNANRTFLRSHIGNFDTNSKSFSDIREPSFPVELQNLLLCSVSPTGRMQAQLRNVPGSKGKEDKQFLEHNLVVWPGQLLNVSCCMWLRRNCQNLCHILSAKTQGTQFDFKEDWGEQLISKCCPVLVIYDMTTDEIKVLEGVPENISAGQACWGPDDDSVVFVGWCHEPYRLGLIYCPIRPTNGKPKKLQQLLTWWISQKRNWTNDGSSVVMTTAWRKPGCWTFLDVSNNILLAEFSTPTTAPKLMMAALPEVIPEDGLSWTVVAQTAEFSLEKEMTWEVLSFSRSETSGRYKVLRMGVAICRIHPPTPPPEEKGPSDQPISLWLNLTDIQDEYEAVFQKPVTASGKKPKLIVTPHGGPHVNFNSNFWLYNACLCKLGFAVLGVNFRGSLGFGQKSLHSLPGNIGTQDVEDVQYAAKKVLESGQVDDTNVFVMGGSHGGFLTAHLIGQYPDFYKAAAMRNPALNVAGMLEMCYFEGGYDFTFQSTPTLELQAKLLQVSPYVHFSEEFVDKAVECYRDFSKAGSLMLGKVGIINPGSNSGTAELNVTSLWSQRDLERNENGTFLRSHIGNYDTNSKSFSDIREPLLCSVSPTGRLQAQLRNVPGSKGKEDKQFLEIWSRSHLLKSIDVQACEKHGKVYEDPQFGCLAWSASERFLLYVAEKKLPKSVSYFECQKPDVSSDKPAPQKGTQFDFKEDWGEQLISKCCPVLVVYDMTTDEIKVLEGVPENISAGQACWGPDDDSVVFVGWCHEPYRLGLIYCPIRATTGKPKQLQQLLTWWISQKKIILINCNDKSVKVLTTGPGCWTFLDVSNNILLAEFSTPTTAPKLMMAALPNVIPEDGLTWTVVAQTAKFSLEKEMTWEVLSFSRSETSGRCKVLRVGVAIRCVRPLTPTPKEKGPSDQPMSLWLNLTDVQDEYEAVFQKPVTTSGKKPKLIVTPHGGPHSNFNSNFSLYNACLCKLGFAVLAVNFRGSLAFGQKPLHSLPGKIGTQDVQDVQYAAKKVLESGQVDDTNVFVMGGSHGGFLTAHLIGQYPGWLKCQIYQTGVISREGLILHTRVHQRRRLLWYPGNNHPISKVDAESDILIKTERNKRAGLEFVDKAVECYRDFSKAGSLMLGKVAVIKQGSNSGTAELNVTSLWSQRDLDRNENRTFLRSHIGNYDTNSKSFSDIREPLLCSVSPTGRLQAQLRNVPGSKGKEDKQFLEIWSRSHLLKSIDVQACEKHGKVYEDASERFLLYVAEKKLPKSVSYFERQKPDVSSDKLAPQKGTQFDFKEDWGEQLISKCCPVLVVYNMTTDEIKVLEGVPENISAGQACWGPDDDRVVFVGWCHEPYRLGLIYCPIRA</sequence>